<proteinExistence type="predicted"/>
<dbReference type="AlphaFoldDB" id="A0A1H0MH53"/>
<gene>
    <name evidence="2" type="ORF">SAMN04489867_0604</name>
</gene>
<keyword evidence="1" id="KW-0812">Transmembrane</keyword>
<keyword evidence="3" id="KW-1185">Reference proteome</keyword>
<protein>
    <submittedName>
        <fullName evidence="2">Uncharacterized protein</fullName>
    </submittedName>
</protein>
<feature type="transmembrane region" description="Helical" evidence="1">
    <location>
        <begin position="52"/>
        <end position="69"/>
    </location>
</feature>
<dbReference type="RefSeq" id="WP_091781271.1">
    <property type="nucleotide sequence ID" value="NZ_LT629711.1"/>
</dbReference>
<dbReference type="STRING" id="443156.SAMN04489867_0604"/>
<evidence type="ECO:0000313" key="2">
    <source>
        <dbReference type="EMBL" id="SDO79480.1"/>
    </source>
</evidence>
<sequence>MSSFDLVPMLKAPEGWPGAVVATVAMVALAALDLAGAFAAKEWAEHRSPVPMLLGLLAFGVLFWVYASSLQYAELALVTMGWIVMLQVGLVVIDRVRYGVELPPDKWVAIVVLLAAQAYLLLAPAASSRTPA</sequence>
<reference evidence="3" key="1">
    <citation type="submission" date="2016-10" db="EMBL/GenBank/DDBJ databases">
        <authorList>
            <person name="Varghese N."/>
            <person name="Submissions S."/>
        </authorList>
    </citation>
    <scope>NUCLEOTIDE SEQUENCE [LARGE SCALE GENOMIC DNA]</scope>
    <source>
        <strain evidence="3">DSM 22329</strain>
    </source>
</reference>
<evidence type="ECO:0000313" key="3">
    <source>
        <dbReference type="Proteomes" id="UP000199077"/>
    </source>
</evidence>
<keyword evidence="1" id="KW-1133">Transmembrane helix</keyword>
<feature type="transmembrane region" description="Helical" evidence="1">
    <location>
        <begin position="75"/>
        <end position="95"/>
    </location>
</feature>
<feature type="transmembrane region" description="Helical" evidence="1">
    <location>
        <begin position="20"/>
        <end position="40"/>
    </location>
</feature>
<organism evidence="2 3">
    <name type="scientific">Pedococcus dokdonensis</name>
    <dbReference type="NCBI Taxonomy" id="443156"/>
    <lineage>
        <taxon>Bacteria</taxon>
        <taxon>Bacillati</taxon>
        <taxon>Actinomycetota</taxon>
        <taxon>Actinomycetes</taxon>
        <taxon>Micrococcales</taxon>
        <taxon>Intrasporangiaceae</taxon>
        <taxon>Pedococcus</taxon>
    </lineage>
</organism>
<evidence type="ECO:0000256" key="1">
    <source>
        <dbReference type="SAM" id="Phobius"/>
    </source>
</evidence>
<dbReference type="Gene3D" id="1.10.3730.20">
    <property type="match status" value="1"/>
</dbReference>
<dbReference type="OrthoDB" id="4867548at2"/>
<dbReference type="Proteomes" id="UP000199077">
    <property type="component" value="Chromosome I"/>
</dbReference>
<keyword evidence="1" id="KW-0472">Membrane</keyword>
<name>A0A1H0MH53_9MICO</name>
<feature type="transmembrane region" description="Helical" evidence="1">
    <location>
        <begin position="107"/>
        <end position="126"/>
    </location>
</feature>
<accession>A0A1H0MH53</accession>
<dbReference type="EMBL" id="LT629711">
    <property type="protein sequence ID" value="SDO79480.1"/>
    <property type="molecule type" value="Genomic_DNA"/>
</dbReference>